<dbReference type="GO" id="GO:0003677">
    <property type="term" value="F:DNA binding"/>
    <property type="evidence" value="ECO:0007669"/>
    <property type="project" value="InterPro"/>
</dbReference>
<dbReference type="InterPro" id="IPR007120">
    <property type="entry name" value="DNA-dir_RNAP_su2_dom"/>
</dbReference>
<dbReference type="InterPro" id="IPR014724">
    <property type="entry name" value="RNA_pol_RPB2_OB-fold"/>
</dbReference>
<evidence type="ECO:0000313" key="3">
    <source>
        <dbReference type="Proteomes" id="UP000639772"/>
    </source>
</evidence>
<comment type="caution">
    <text evidence="2">The sequence shown here is derived from an EMBL/GenBank/DDBJ whole genome shotgun (WGS) entry which is preliminary data.</text>
</comment>
<dbReference type="GO" id="GO:0006351">
    <property type="term" value="P:DNA-templated transcription"/>
    <property type="evidence" value="ECO:0007669"/>
    <property type="project" value="InterPro"/>
</dbReference>
<dbReference type="Gene3D" id="2.40.50.150">
    <property type="match status" value="1"/>
</dbReference>
<dbReference type="SUPFAM" id="SSF64484">
    <property type="entry name" value="beta and beta-prime subunits of DNA dependent RNA-polymerase"/>
    <property type="match status" value="1"/>
</dbReference>
<dbReference type="AlphaFoldDB" id="A0A835Q4P2"/>
<dbReference type="Proteomes" id="UP000639772">
    <property type="component" value="Chromosome 11"/>
</dbReference>
<dbReference type="Pfam" id="PF00562">
    <property type="entry name" value="RNA_pol_Rpb2_6"/>
    <property type="match status" value="1"/>
</dbReference>
<dbReference type="GO" id="GO:0003899">
    <property type="term" value="F:DNA-directed RNA polymerase activity"/>
    <property type="evidence" value="ECO:0007669"/>
    <property type="project" value="InterPro"/>
</dbReference>
<feature type="domain" description="DNA-directed RNA polymerase subunit 2 hybrid-binding" evidence="1">
    <location>
        <begin position="2"/>
        <end position="103"/>
    </location>
</feature>
<organism evidence="2 3">
    <name type="scientific">Vanilla planifolia</name>
    <name type="common">Vanilla</name>
    <dbReference type="NCBI Taxonomy" id="51239"/>
    <lineage>
        <taxon>Eukaryota</taxon>
        <taxon>Viridiplantae</taxon>
        <taxon>Streptophyta</taxon>
        <taxon>Embryophyta</taxon>
        <taxon>Tracheophyta</taxon>
        <taxon>Spermatophyta</taxon>
        <taxon>Magnoliopsida</taxon>
        <taxon>Liliopsida</taxon>
        <taxon>Asparagales</taxon>
        <taxon>Orchidaceae</taxon>
        <taxon>Vanilloideae</taxon>
        <taxon>Vanilleae</taxon>
        <taxon>Vanilla</taxon>
    </lineage>
</organism>
<reference evidence="2 3" key="1">
    <citation type="journal article" date="2020" name="Nat. Food">
        <title>A phased Vanilla planifolia genome enables genetic improvement of flavour and production.</title>
        <authorList>
            <person name="Hasing T."/>
            <person name="Tang H."/>
            <person name="Brym M."/>
            <person name="Khazi F."/>
            <person name="Huang T."/>
            <person name="Chambers A.H."/>
        </authorList>
    </citation>
    <scope>NUCLEOTIDE SEQUENCE [LARGE SCALE GENOMIC DNA]</scope>
    <source>
        <tissue evidence="2">Leaf</tissue>
    </source>
</reference>
<accession>A0A835Q4P2</accession>
<name>A0A835Q4P2_VANPL</name>
<dbReference type="OrthoDB" id="5869532at2759"/>
<dbReference type="EMBL" id="JADCNM010000011">
    <property type="protein sequence ID" value="KAG0462887.1"/>
    <property type="molecule type" value="Genomic_DNA"/>
</dbReference>
<proteinExistence type="predicted"/>
<protein>
    <recommendedName>
        <fullName evidence="1">DNA-directed RNA polymerase subunit 2 hybrid-binding domain-containing protein</fullName>
    </recommendedName>
</protein>
<gene>
    <name evidence="2" type="ORF">HPP92_021363</name>
</gene>
<sequence>MLGSWIEEGDILLGKLTSQVANELSYTPEDRLLRAILDIKVSTSKYTYLKLPINGSGRVIDVRWSNIKWRTNYKYNTERIHLYILQKCEIKVGDKVFGRHGIKI</sequence>
<evidence type="ECO:0000313" key="2">
    <source>
        <dbReference type="EMBL" id="KAG0462887.1"/>
    </source>
</evidence>
<evidence type="ECO:0000259" key="1">
    <source>
        <dbReference type="Pfam" id="PF00562"/>
    </source>
</evidence>